<dbReference type="InterPro" id="IPR009094">
    <property type="entry name" value="DiS-bond_isomerase_DsbC/G_N_sf"/>
</dbReference>
<dbReference type="InterPro" id="IPR036249">
    <property type="entry name" value="Thioredoxin-like_sf"/>
</dbReference>
<evidence type="ECO:0000259" key="8">
    <source>
        <dbReference type="Pfam" id="PF10411"/>
    </source>
</evidence>
<dbReference type="Pfam" id="PF13098">
    <property type="entry name" value="Thioredoxin_2"/>
    <property type="match status" value="1"/>
</dbReference>
<dbReference type="CDD" id="cd03020">
    <property type="entry name" value="DsbA_DsbC_DsbG"/>
    <property type="match status" value="1"/>
</dbReference>
<comment type="similarity">
    <text evidence="2 7">Belongs to the thioredoxin family. DsbC subfamily.</text>
</comment>
<dbReference type="PANTHER" id="PTHR35272">
    <property type="entry name" value="THIOL:DISULFIDE INTERCHANGE PROTEIN DSBC-RELATED"/>
    <property type="match status" value="1"/>
</dbReference>
<feature type="signal peptide" evidence="7">
    <location>
        <begin position="1"/>
        <end position="20"/>
    </location>
</feature>
<organism evidence="10 11">
    <name type="scientific">Pseudomarimonas arenosa</name>
    <dbReference type="NCBI Taxonomy" id="2774145"/>
    <lineage>
        <taxon>Bacteria</taxon>
        <taxon>Pseudomonadati</taxon>
        <taxon>Pseudomonadota</taxon>
        <taxon>Gammaproteobacteria</taxon>
        <taxon>Lysobacterales</taxon>
        <taxon>Lysobacteraceae</taxon>
        <taxon>Pseudomarimonas</taxon>
    </lineage>
</organism>
<dbReference type="InterPro" id="IPR018950">
    <property type="entry name" value="DiS-bond_isomerase_DsbC/G_N"/>
</dbReference>
<keyword evidence="6 7" id="KW-0676">Redox-active center</keyword>
<evidence type="ECO:0000256" key="6">
    <source>
        <dbReference type="ARBA" id="ARBA00023284"/>
    </source>
</evidence>
<comment type="function">
    <text evidence="7">Required for disulfide bond formation in some periplasmic proteins. Acts by transferring its disulfide bond to other proteins and is reduced in the process.</text>
</comment>
<dbReference type="Pfam" id="PF10411">
    <property type="entry name" value="DsbC_N"/>
    <property type="match status" value="1"/>
</dbReference>
<name>A0AAW3ZK16_9GAMM</name>
<dbReference type="EMBL" id="JACYTR010000023">
    <property type="protein sequence ID" value="MBD8526458.1"/>
    <property type="molecule type" value="Genomic_DNA"/>
</dbReference>
<dbReference type="Gene3D" id="3.10.450.70">
    <property type="entry name" value="Disulphide bond isomerase, DsbC/G, N-terminal"/>
    <property type="match status" value="1"/>
</dbReference>
<dbReference type="RefSeq" id="WP_192029878.1">
    <property type="nucleotide sequence ID" value="NZ_JACYTR010000023.1"/>
</dbReference>
<dbReference type="Gene3D" id="3.40.30.10">
    <property type="entry name" value="Glutaredoxin"/>
    <property type="match status" value="1"/>
</dbReference>
<dbReference type="SUPFAM" id="SSF52833">
    <property type="entry name" value="Thioredoxin-like"/>
    <property type="match status" value="1"/>
</dbReference>
<evidence type="ECO:0000256" key="4">
    <source>
        <dbReference type="ARBA" id="ARBA00022764"/>
    </source>
</evidence>
<dbReference type="GO" id="GO:0042597">
    <property type="term" value="C:periplasmic space"/>
    <property type="evidence" value="ECO:0007669"/>
    <property type="project" value="UniProtKB-SubCell"/>
</dbReference>
<evidence type="ECO:0000256" key="3">
    <source>
        <dbReference type="ARBA" id="ARBA00022729"/>
    </source>
</evidence>
<dbReference type="AlphaFoldDB" id="A0AAW3ZK16"/>
<dbReference type="InterPro" id="IPR012336">
    <property type="entry name" value="Thioredoxin-like_fold"/>
</dbReference>
<feature type="domain" description="Thioredoxin-like fold" evidence="9">
    <location>
        <begin position="113"/>
        <end position="234"/>
    </location>
</feature>
<evidence type="ECO:0000259" key="9">
    <source>
        <dbReference type="Pfam" id="PF13098"/>
    </source>
</evidence>
<dbReference type="SUPFAM" id="SSF54423">
    <property type="entry name" value="DsbC/DsbG N-terminal domain-like"/>
    <property type="match status" value="1"/>
</dbReference>
<keyword evidence="4 7" id="KW-0574">Periplasm</keyword>
<comment type="subcellular location">
    <subcellularLocation>
        <location evidence="1 7">Periplasm</location>
    </subcellularLocation>
</comment>
<feature type="domain" description="Disulphide bond isomerase DsbC/G N-terminal" evidence="8">
    <location>
        <begin position="20"/>
        <end position="87"/>
    </location>
</feature>
<dbReference type="Proteomes" id="UP000613768">
    <property type="component" value="Unassembled WGS sequence"/>
</dbReference>
<proteinExistence type="inferred from homology"/>
<dbReference type="PANTHER" id="PTHR35272:SF3">
    <property type="entry name" value="THIOL:DISULFIDE INTERCHANGE PROTEIN DSBC"/>
    <property type="match status" value="1"/>
</dbReference>
<evidence type="ECO:0000256" key="7">
    <source>
        <dbReference type="RuleBase" id="RU364038"/>
    </source>
</evidence>
<evidence type="ECO:0000313" key="10">
    <source>
        <dbReference type="EMBL" id="MBD8526458.1"/>
    </source>
</evidence>
<keyword evidence="5" id="KW-1015">Disulfide bond</keyword>
<evidence type="ECO:0000256" key="2">
    <source>
        <dbReference type="ARBA" id="ARBA00009813"/>
    </source>
</evidence>
<evidence type="ECO:0000313" key="11">
    <source>
        <dbReference type="Proteomes" id="UP000613768"/>
    </source>
</evidence>
<comment type="caution">
    <text evidence="10">The sequence shown here is derived from an EMBL/GenBank/DDBJ whole genome shotgun (WGS) entry which is preliminary data.</text>
</comment>
<sequence length="241" mass="25650">MLKTSLLAAALALGSSAVLAADVEPSAVSNAIKSLVPDAKIDSIAESRLKGLYEVVLGGQVVYVSEDGKYLVQGSLFDVGNRQDLTELARAKLRKQGLADAAGATRIVYAPKSPKYTMTVFTDIDCGYCRRMHAQMQEYNDRGIAIEYLFFPRAGAGSESFQKAVSVWCADDRAKALTEAKSGVALDKKECANPIAEQFDLGARIGVSGTPAVYTSDGVQVGGYVPPDDLLKTLEKMAASK</sequence>
<keyword evidence="11" id="KW-1185">Reference proteome</keyword>
<evidence type="ECO:0000256" key="1">
    <source>
        <dbReference type="ARBA" id="ARBA00004418"/>
    </source>
</evidence>
<dbReference type="InterPro" id="IPR051470">
    <property type="entry name" value="Thiol:disulfide_interchange"/>
</dbReference>
<protein>
    <recommendedName>
        <fullName evidence="7">Thiol:disulfide interchange protein</fullName>
    </recommendedName>
</protein>
<feature type="chain" id="PRO_5043093071" description="Thiol:disulfide interchange protein" evidence="7">
    <location>
        <begin position="21"/>
        <end position="241"/>
    </location>
</feature>
<dbReference type="InterPro" id="IPR033954">
    <property type="entry name" value="DiS-bond_Isoase_DsbC/G"/>
</dbReference>
<reference evidence="10 11" key="1">
    <citation type="submission" date="2020-09" db="EMBL/GenBank/DDBJ databases">
        <title>Pseudoxanthomonas sp. CAU 1598 isolated from sand of Yaerae Beach.</title>
        <authorList>
            <person name="Kim W."/>
        </authorList>
    </citation>
    <scope>NUCLEOTIDE SEQUENCE [LARGE SCALE GENOMIC DNA]</scope>
    <source>
        <strain evidence="10 11">CAU 1598</strain>
    </source>
</reference>
<evidence type="ECO:0000256" key="5">
    <source>
        <dbReference type="ARBA" id="ARBA00023157"/>
    </source>
</evidence>
<keyword evidence="3 7" id="KW-0732">Signal</keyword>
<gene>
    <name evidence="10" type="ORF">IFO71_11985</name>
</gene>
<accession>A0AAW3ZK16</accession>